<evidence type="ECO:0000256" key="2">
    <source>
        <dbReference type="ARBA" id="ARBA00007776"/>
    </source>
</evidence>
<evidence type="ECO:0000313" key="9">
    <source>
        <dbReference type="EMBL" id="MBC8572258.1"/>
    </source>
</evidence>
<keyword evidence="3" id="KW-1003">Cell membrane</keyword>
<keyword evidence="4 8" id="KW-0812">Transmembrane</keyword>
<evidence type="ECO:0000256" key="1">
    <source>
        <dbReference type="ARBA" id="ARBA00004651"/>
    </source>
</evidence>
<keyword evidence="10" id="KW-1185">Reference proteome</keyword>
<evidence type="ECO:0000256" key="5">
    <source>
        <dbReference type="ARBA" id="ARBA00022960"/>
    </source>
</evidence>
<proteinExistence type="inferred from homology"/>
<dbReference type="Pfam" id="PF04093">
    <property type="entry name" value="MreD"/>
    <property type="match status" value="1"/>
</dbReference>
<comment type="caution">
    <text evidence="9">The sequence shown here is derived from an EMBL/GenBank/DDBJ whole genome shotgun (WGS) entry which is preliminary data.</text>
</comment>
<comment type="subcellular location">
    <subcellularLocation>
        <location evidence="1">Cell membrane</location>
        <topology evidence="1">Multi-pass membrane protein</topology>
    </subcellularLocation>
</comment>
<evidence type="ECO:0000256" key="7">
    <source>
        <dbReference type="ARBA" id="ARBA00023136"/>
    </source>
</evidence>
<protein>
    <submittedName>
        <fullName evidence="9">Rod shape-determining protein MreD</fullName>
    </submittedName>
</protein>
<evidence type="ECO:0000313" key="10">
    <source>
        <dbReference type="Proteomes" id="UP000657421"/>
    </source>
</evidence>
<dbReference type="PIRSF" id="PIRSF037497">
    <property type="entry name" value="MreD_Clostridium/Treponema_prd"/>
    <property type="match status" value="1"/>
</dbReference>
<evidence type="ECO:0000256" key="4">
    <source>
        <dbReference type="ARBA" id="ARBA00022692"/>
    </source>
</evidence>
<dbReference type="InterPro" id="IPR007227">
    <property type="entry name" value="Cell_shape_determining_MreD"/>
</dbReference>
<gene>
    <name evidence="9" type="primary">mreD</name>
    <name evidence="9" type="ORF">H8716_04040</name>
</gene>
<accession>A0ABR7N783</accession>
<reference evidence="9 10" key="1">
    <citation type="submission" date="2020-08" db="EMBL/GenBank/DDBJ databases">
        <title>Genome public.</title>
        <authorList>
            <person name="Liu C."/>
            <person name="Sun Q."/>
        </authorList>
    </citation>
    <scope>NUCLEOTIDE SEQUENCE [LARGE SCALE GENOMIC DNA]</scope>
    <source>
        <strain evidence="9 10">NSJ-46</strain>
    </source>
</reference>
<feature type="transmembrane region" description="Helical" evidence="8">
    <location>
        <begin position="79"/>
        <end position="96"/>
    </location>
</feature>
<keyword evidence="7 8" id="KW-0472">Membrane</keyword>
<feature type="transmembrane region" description="Helical" evidence="8">
    <location>
        <begin position="52"/>
        <end position="72"/>
    </location>
</feature>
<name>A0ABR7N783_9FIRM</name>
<dbReference type="NCBIfam" id="TIGR03426">
    <property type="entry name" value="shape_MreD"/>
    <property type="match status" value="1"/>
</dbReference>
<keyword evidence="6 8" id="KW-1133">Transmembrane helix</keyword>
<dbReference type="EMBL" id="JACRSZ010000003">
    <property type="protein sequence ID" value="MBC8572258.1"/>
    <property type="molecule type" value="Genomic_DNA"/>
</dbReference>
<feature type="transmembrane region" description="Helical" evidence="8">
    <location>
        <begin position="137"/>
        <end position="157"/>
    </location>
</feature>
<organism evidence="9 10">
    <name type="scientific">Jingyaoa shaoxingensis</name>
    <dbReference type="NCBI Taxonomy" id="2763671"/>
    <lineage>
        <taxon>Bacteria</taxon>
        <taxon>Bacillati</taxon>
        <taxon>Bacillota</taxon>
        <taxon>Clostridia</taxon>
        <taxon>Lachnospirales</taxon>
        <taxon>Lachnospiraceae</taxon>
        <taxon>Jingyaoa</taxon>
    </lineage>
</organism>
<evidence type="ECO:0000256" key="8">
    <source>
        <dbReference type="SAM" id="Phobius"/>
    </source>
</evidence>
<evidence type="ECO:0000256" key="6">
    <source>
        <dbReference type="ARBA" id="ARBA00022989"/>
    </source>
</evidence>
<feature type="transmembrane region" description="Helical" evidence="8">
    <location>
        <begin position="102"/>
        <end position="125"/>
    </location>
</feature>
<comment type="similarity">
    <text evidence="2">Belongs to the MreD family.</text>
</comment>
<sequence length="176" mass="20267">MRTKVSLFFLIVICLILQCTLMPAISIASVTPNLMISFTVSFGLMRGKKSGMLIGFFSGLLMDMMCMVLGYYVVGFRAFIYMYIGYLCGYCYQIFYDDDVKMPVLLTAAGDLIYGLVVYTLQFLLRGRVDFFFYLKRIIIPEMIYTVLVTLVLYRVFLFLNNKIEKTAKRSVDSFV</sequence>
<dbReference type="Proteomes" id="UP000657421">
    <property type="component" value="Unassembled WGS sequence"/>
</dbReference>
<dbReference type="InterPro" id="IPR017225">
    <property type="entry name" value="Cell_shape_determin_MreD_prd"/>
</dbReference>
<dbReference type="RefSeq" id="WP_249307244.1">
    <property type="nucleotide sequence ID" value="NZ_JACRSZ010000003.1"/>
</dbReference>
<keyword evidence="5" id="KW-0133">Cell shape</keyword>
<evidence type="ECO:0000256" key="3">
    <source>
        <dbReference type="ARBA" id="ARBA00022475"/>
    </source>
</evidence>